<feature type="transmembrane region" description="Helical" evidence="1">
    <location>
        <begin position="77"/>
        <end position="98"/>
    </location>
</feature>
<dbReference type="Proteomes" id="UP001189429">
    <property type="component" value="Unassembled WGS sequence"/>
</dbReference>
<feature type="transmembrane region" description="Helical" evidence="1">
    <location>
        <begin position="104"/>
        <end position="121"/>
    </location>
</feature>
<dbReference type="Gene3D" id="1.20.58.390">
    <property type="entry name" value="Neurotransmitter-gated ion-channel transmembrane domain"/>
    <property type="match status" value="1"/>
</dbReference>
<dbReference type="InterPro" id="IPR036719">
    <property type="entry name" value="Neuro-gated_channel_TM_sf"/>
</dbReference>
<accession>A0ABN9U7F0</accession>
<keyword evidence="1" id="KW-0472">Membrane</keyword>
<dbReference type="SUPFAM" id="SSF90112">
    <property type="entry name" value="Neurotransmitter-gated ion-channel transmembrane pore"/>
    <property type="match status" value="1"/>
</dbReference>
<keyword evidence="3" id="KW-1185">Reference proteome</keyword>
<keyword evidence="1" id="KW-1133">Transmembrane helix</keyword>
<dbReference type="InterPro" id="IPR038050">
    <property type="entry name" value="Neuro_actylchol_rec"/>
</dbReference>
<evidence type="ECO:0000313" key="3">
    <source>
        <dbReference type="Proteomes" id="UP001189429"/>
    </source>
</evidence>
<feature type="transmembrane region" description="Helical" evidence="1">
    <location>
        <begin position="178"/>
        <end position="198"/>
    </location>
</feature>
<reference evidence="2" key="1">
    <citation type="submission" date="2023-10" db="EMBL/GenBank/DDBJ databases">
        <authorList>
            <person name="Chen Y."/>
            <person name="Shah S."/>
            <person name="Dougan E. K."/>
            <person name="Thang M."/>
            <person name="Chan C."/>
        </authorList>
    </citation>
    <scope>NUCLEOTIDE SEQUENCE [LARGE SCALE GENOMIC DNA]</scope>
</reference>
<comment type="caution">
    <text evidence="2">The sequence shown here is derived from an EMBL/GenBank/DDBJ whole genome shotgun (WGS) entry which is preliminary data.</text>
</comment>
<gene>
    <name evidence="2" type="ORF">PCOR1329_LOCUS45917</name>
</gene>
<proteinExistence type="predicted"/>
<sequence length="297" mass="33632">MTGTVADYKSMKLACLTVETSSMLPEWHVKKAYVRALNVQDPPDRKSHAVEKLESRCAWSHASKFTVQLRIERKARFYCWQVFVVTYLITMLSCTPLGMDPSAVGDRLAIFVGGMLTLVAFKYGVSDHLPSVPYQTFTDKFLLAQIMTVFCCGILSIVSYRILYIFPELHVWIDWLENIIGFSLFFAWTIVLGTSSLLKDSWRDAKDSWKSIGKRDVEGMDEWRREEESRLSAGNALESALPSDASTCVSEEEFRKLGLTQEQRERIMDWHARGLLGPTAQDAKLLEGTPVRAAGQV</sequence>
<name>A0ABN9U7F0_9DINO</name>
<organism evidence="2 3">
    <name type="scientific">Prorocentrum cordatum</name>
    <dbReference type="NCBI Taxonomy" id="2364126"/>
    <lineage>
        <taxon>Eukaryota</taxon>
        <taxon>Sar</taxon>
        <taxon>Alveolata</taxon>
        <taxon>Dinophyceae</taxon>
        <taxon>Prorocentrales</taxon>
        <taxon>Prorocentraceae</taxon>
        <taxon>Prorocentrum</taxon>
    </lineage>
</organism>
<feature type="transmembrane region" description="Helical" evidence="1">
    <location>
        <begin position="142"/>
        <end position="166"/>
    </location>
</feature>
<evidence type="ECO:0000313" key="2">
    <source>
        <dbReference type="EMBL" id="CAK0855071.1"/>
    </source>
</evidence>
<keyword evidence="1" id="KW-0812">Transmembrane</keyword>
<evidence type="ECO:0008006" key="4">
    <source>
        <dbReference type="Google" id="ProtNLM"/>
    </source>
</evidence>
<protein>
    <recommendedName>
        <fullName evidence="4">Cation-transporting P-type ATPase N-terminal domain-containing protein</fullName>
    </recommendedName>
</protein>
<evidence type="ECO:0000256" key="1">
    <source>
        <dbReference type="SAM" id="Phobius"/>
    </source>
</evidence>
<dbReference type="EMBL" id="CAUYUJ010015516">
    <property type="protein sequence ID" value="CAK0855071.1"/>
    <property type="molecule type" value="Genomic_DNA"/>
</dbReference>